<reference evidence="3" key="1">
    <citation type="submission" date="2016-11" db="UniProtKB">
        <authorList>
            <consortium name="WormBaseParasite"/>
        </authorList>
    </citation>
    <scope>IDENTIFICATION</scope>
</reference>
<feature type="region of interest" description="Disordered" evidence="1">
    <location>
        <begin position="1"/>
        <end position="21"/>
    </location>
</feature>
<feature type="compositionally biased region" description="Basic and acidic residues" evidence="1">
    <location>
        <begin position="400"/>
        <end position="415"/>
    </location>
</feature>
<feature type="compositionally biased region" description="Basic residues" evidence="1">
    <location>
        <begin position="730"/>
        <end position="749"/>
    </location>
</feature>
<feature type="region of interest" description="Disordered" evidence="1">
    <location>
        <begin position="353"/>
        <end position="462"/>
    </location>
</feature>
<organism evidence="2 3">
    <name type="scientific">Macrostomum lignano</name>
    <dbReference type="NCBI Taxonomy" id="282301"/>
    <lineage>
        <taxon>Eukaryota</taxon>
        <taxon>Metazoa</taxon>
        <taxon>Spiralia</taxon>
        <taxon>Lophotrochozoa</taxon>
        <taxon>Platyhelminthes</taxon>
        <taxon>Rhabditophora</taxon>
        <taxon>Macrostomorpha</taxon>
        <taxon>Macrostomida</taxon>
        <taxon>Macrostomidae</taxon>
        <taxon>Macrostomum</taxon>
    </lineage>
</organism>
<name>A0A1I8FII9_9PLAT</name>
<dbReference type="WBParaSite" id="maker-unitig_36223-snap-gene-0.2-mRNA-1">
    <property type="protein sequence ID" value="maker-unitig_36223-snap-gene-0.2-mRNA-1"/>
    <property type="gene ID" value="maker-unitig_36223-snap-gene-0.2"/>
</dbReference>
<feature type="compositionally biased region" description="Pro residues" evidence="1">
    <location>
        <begin position="647"/>
        <end position="658"/>
    </location>
</feature>
<sequence length="865" mass="93639">AAREPTPLTQPGEALRDQAVRVKRRSSDKLCNRNLDRMVELRREEESTADISQAALIAMAASLDHLRERLTAGTGAGLADRAVAALPQEAEGRLSKRSSAGAIELLADVDNAVRRGEVPPGRRSPRSSPVGDVPGGAVDGSTCSIAVSALVPLSRRWRSLQRQKRCLMSLLAVSEARAAKLDSQTGQQQLHQRWRRLYRFRSAVLAVIAARRLRRLISVCHQSRDSPDLVDALAGRIGANNDVVDFDAEQQSNNARLTAWLSSASLASAARAAHAELSRKSQHRLDLRSLPDKLPAGRASLSGCTAAPWRSVVACRWLSRRGTGVAELAQAEAEASASPRDRPLEEHRALAAQLASSARSRTLPRPPISRPDAAGSSRWLARTPIETGHWPKRSRLSGSRGDRVEATDGRERMLTERPPPGVRTGSLRPAPCRGKSRSEAARLRRRHLPAGRSSRCDGAIDTGASAAPATSRQLLPRPASAAVALFWLAANEPWPASGALLAGRSVEQPKRRNRWLAHRKMLVQLRRTAASATTASTASGTAKIWKCRFAAESIASEQLRTSWTCPACPAASQSSSVNGELEQLQRLLDLPMDDLHELNKFAPRLTLSALTTASTFTPGLATAGTATLCCCLATPQRLRRHHRRDAPPPPTPPPPPMPQKGVKFSSIATAPFCPSSASAAATAAAAAVIWFDQPMSVTMNRNRRCHCREKCPEVARDRIDSDYHLLDRRRSNRRLQHRAASRHLRRRHLPPQPESPSPPQAPASIRLFHVFSFVSIKVGASGTPRGCSHPGNLPDLRSPAALSDTLCAPSGDSALPDDLARPLPAVRGCDLCGRDFPSADALLRHRRRAPVCSVAATCPVCLHKF</sequence>
<dbReference type="AlphaFoldDB" id="A0A1I8FII9"/>
<feature type="region of interest" description="Disordered" evidence="1">
    <location>
        <begin position="114"/>
        <end position="136"/>
    </location>
</feature>
<evidence type="ECO:0000256" key="1">
    <source>
        <dbReference type="SAM" id="MobiDB-lite"/>
    </source>
</evidence>
<protein>
    <submittedName>
        <fullName evidence="3">C2H2-type domain-containing protein</fullName>
    </submittedName>
</protein>
<proteinExistence type="predicted"/>
<feature type="compositionally biased region" description="Low complexity" evidence="1">
    <location>
        <begin position="353"/>
        <end position="363"/>
    </location>
</feature>
<feature type="compositionally biased region" description="Low complexity" evidence="1">
    <location>
        <begin position="118"/>
        <end position="132"/>
    </location>
</feature>
<accession>A0A1I8FII9</accession>
<evidence type="ECO:0000313" key="2">
    <source>
        <dbReference type="Proteomes" id="UP000095280"/>
    </source>
</evidence>
<dbReference type="Proteomes" id="UP000095280">
    <property type="component" value="Unplaced"/>
</dbReference>
<evidence type="ECO:0000313" key="3">
    <source>
        <dbReference type="WBParaSite" id="maker-unitig_36223-snap-gene-0.2-mRNA-1"/>
    </source>
</evidence>
<keyword evidence="2" id="KW-1185">Reference proteome</keyword>
<feature type="compositionally biased region" description="Pro residues" evidence="1">
    <location>
        <begin position="750"/>
        <end position="761"/>
    </location>
</feature>
<feature type="region of interest" description="Disordered" evidence="1">
    <location>
        <begin position="730"/>
        <end position="761"/>
    </location>
</feature>
<feature type="region of interest" description="Disordered" evidence="1">
    <location>
        <begin position="639"/>
        <end position="663"/>
    </location>
</feature>